<keyword evidence="1" id="KW-0472">Membrane</keyword>
<evidence type="ECO:0000313" key="2">
    <source>
        <dbReference type="EMBL" id="KAF9693276.1"/>
    </source>
</evidence>
<comment type="caution">
    <text evidence="2">The sequence shown here is derived from an EMBL/GenBank/DDBJ whole genome shotgun (WGS) entry which is preliminary data.</text>
</comment>
<keyword evidence="3" id="KW-1185">Reference proteome</keyword>
<feature type="transmembrane region" description="Helical" evidence="1">
    <location>
        <begin position="27"/>
        <end position="46"/>
    </location>
</feature>
<dbReference type="EMBL" id="RZGK01000016">
    <property type="protein sequence ID" value="KAF9693276.1"/>
    <property type="molecule type" value="Genomic_DNA"/>
</dbReference>
<reference evidence="2" key="1">
    <citation type="submission" date="2018-12" db="EMBL/GenBank/DDBJ databases">
        <authorList>
            <person name="Syme R.A."/>
            <person name="Farfan-Caceres L."/>
            <person name="Lichtenzveig J."/>
        </authorList>
    </citation>
    <scope>NUCLEOTIDE SEQUENCE</scope>
    <source>
        <strain evidence="2">Al4</strain>
    </source>
</reference>
<evidence type="ECO:0000256" key="1">
    <source>
        <dbReference type="SAM" id="Phobius"/>
    </source>
</evidence>
<dbReference type="OrthoDB" id="10651220at2759"/>
<dbReference type="Proteomes" id="UP000651452">
    <property type="component" value="Unassembled WGS sequence"/>
</dbReference>
<dbReference type="AlphaFoldDB" id="A0A8H7MC62"/>
<keyword evidence="1" id="KW-0812">Transmembrane</keyword>
<evidence type="ECO:0000313" key="3">
    <source>
        <dbReference type="Proteomes" id="UP000651452"/>
    </source>
</evidence>
<keyword evidence="1" id="KW-1133">Transmembrane helix</keyword>
<feature type="transmembrane region" description="Helical" evidence="1">
    <location>
        <begin position="175"/>
        <end position="197"/>
    </location>
</feature>
<sequence>MQSNASITVPSTEVCNAEWQSRGVAEIIFKSIAVHTSTLILVAEYATALNMPHGKRICFILSATFYPIWTAVALTLRFITIYAKRMLPNLNELERLREPLLVFSEALDMHAEASPSLDEGTRTRAGSSVPYPPLKPSLQELKHFRCRDPGTAGIPTRVGFSLQSKAVWPVRRNRIGLVATICLTLVYLVQALVTIYLTCRRANFDQTDWQTTGLPVVPGSRWLPFGNLPYNAMITFADTQGFRLSILGITIAVPYLLLRVFDIQWEYANNDNLVWTYDCDDRFATSRAVVGMFGALLANVKIGLSVGPTTNLDLLARSVEPLAKMFGIAEPAMLISHTPTIACVAWALGFFLQKWLLRKRLWWSGAVAKTLLLPHYYLSTFDYGQQFPVLHFFMTRHVNGNRDAKHRQRQAELRCTLYLIVYFVSGLVLFIYHIIGLALTLVQPVGKSIPAVVAQSGCIYTTQLYPWMWKDALADRLWAF</sequence>
<protein>
    <submittedName>
        <fullName evidence="2">Uncharacterized protein</fullName>
    </submittedName>
</protein>
<organism evidence="2 3">
    <name type="scientific">Ascochyta lentis</name>
    <dbReference type="NCBI Taxonomy" id="205686"/>
    <lineage>
        <taxon>Eukaryota</taxon>
        <taxon>Fungi</taxon>
        <taxon>Dikarya</taxon>
        <taxon>Ascomycota</taxon>
        <taxon>Pezizomycotina</taxon>
        <taxon>Dothideomycetes</taxon>
        <taxon>Pleosporomycetidae</taxon>
        <taxon>Pleosporales</taxon>
        <taxon>Pleosporineae</taxon>
        <taxon>Didymellaceae</taxon>
        <taxon>Ascochyta</taxon>
    </lineage>
</organism>
<feature type="transmembrane region" description="Helical" evidence="1">
    <location>
        <begin position="415"/>
        <end position="435"/>
    </location>
</feature>
<feature type="transmembrane region" description="Helical" evidence="1">
    <location>
        <begin position="58"/>
        <end position="83"/>
    </location>
</feature>
<proteinExistence type="predicted"/>
<reference evidence="2" key="2">
    <citation type="submission" date="2020-09" db="EMBL/GenBank/DDBJ databases">
        <title>Reference genome assembly for Australian Ascochyta lentis isolate Al4.</title>
        <authorList>
            <person name="Lee R.C."/>
            <person name="Farfan-Caceres L.M."/>
            <person name="Debler J.W."/>
            <person name="Williams A.H."/>
            <person name="Henares B.M."/>
        </authorList>
    </citation>
    <scope>NUCLEOTIDE SEQUENCE</scope>
    <source>
        <strain evidence="2">Al4</strain>
    </source>
</reference>
<feature type="transmembrane region" description="Helical" evidence="1">
    <location>
        <begin position="242"/>
        <end position="261"/>
    </location>
</feature>
<feature type="transmembrane region" description="Helical" evidence="1">
    <location>
        <begin position="332"/>
        <end position="352"/>
    </location>
</feature>
<gene>
    <name evidence="2" type="ORF">EKO04_008743</name>
</gene>
<name>A0A8H7MC62_9PLEO</name>
<accession>A0A8H7MC62</accession>